<dbReference type="PANTHER" id="PTHR10502">
    <property type="entry name" value="ANNEXIN"/>
    <property type="match status" value="1"/>
</dbReference>
<dbReference type="HOGENOM" id="CLU_017145_0_0_1"/>
<dbReference type="InterPro" id="IPR001464">
    <property type="entry name" value="Annexin"/>
</dbReference>
<name>F0WGW3_9STRA</name>
<dbReference type="PROSITE" id="PS51897">
    <property type="entry name" value="ANNEXIN_2"/>
    <property type="match status" value="6"/>
</dbReference>
<reference evidence="4" key="2">
    <citation type="submission" date="2011-02" db="EMBL/GenBank/DDBJ databases">
        <authorList>
            <person name="MacLean D."/>
        </authorList>
    </citation>
    <scope>NUCLEOTIDE SEQUENCE</scope>
</reference>
<dbReference type="InterPro" id="IPR037104">
    <property type="entry name" value="Annexin_sf"/>
</dbReference>
<dbReference type="GO" id="GO:0005737">
    <property type="term" value="C:cytoplasm"/>
    <property type="evidence" value="ECO:0007669"/>
    <property type="project" value="TreeGrafter"/>
</dbReference>
<dbReference type="Pfam" id="PF00191">
    <property type="entry name" value="Annexin"/>
    <property type="match status" value="6"/>
</dbReference>
<evidence type="ECO:0000256" key="1">
    <source>
        <dbReference type="ARBA" id="ARBA00007831"/>
    </source>
</evidence>
<dbReference type="Gene3D" id="1.10.220.10">
    <property type="entry name" value="Annexin"/>
    <property type="match status" value="7"/>
</dbReference>
<comment type="similarity">
    <text evidence="1">Belongs to the annexin family.</text>
</comment>
<evidence type="ECO:0000256" key="2">
    <source>
        <dbReference type="ARBA" id="ARBA00022737"/>
    </source>
</evidence>
<organism evidence="4">
    <name type="scientific">Albugo laibachii Nc14</name>
    <dbReference type="NCBI Taxonomy" id="890382"/>
    <lineage>
        <taxon>Eukaryota</taxon>
        <taxon>Sar</taxon>
        <taxon>Stramenopiles</taxon>
        <taxon>Oomycota</taxon>
        <taxon>Peronosporomycetes</taxon>
        <taxon>Albuginales</taxon>
        <taxon>Albuginaceae</taxon>
        <taxon>Albugo</taxon>
    </lineage>
</organism>
<dbReference type="InterPro" id="IPR018502">
    <property type="entry name" value="Annexin_repeat"/>
</dbReference>
<evidence type="ECO:0000256" key="3">
    <source>
        <dbReference type="ARBA" id="ARBA00023216"/>
    </source>
</evidence>
<dbReference type="SMART" id="SM00335">
    <property type="entry name" value="ANX"/>
    <property type="match status" value="6"/>
</dbReference>
<evidence type="ECO:0000313" key="4">
    <source>
        <dbReference type="EMBL" id="CCA20478.1"/>
    </source>
</evidence>
<reference evidence="4" key="1">
    <citation type="journal article" date="2011" name="PLoS Biol.">
        <title>Gene gain and loss during evolution of obligate parasitism in the white rust pathogen of Arabidopsis thaliana.</title>
        <authorList>
            <person name="Kemen E."/>
            <person name="Gardiner A."/>
            <person name="Schultz-Larsen T."/>
            <person name="Kemen A.C."/>
            <person name="Balmuth A.L."/>
            <person name="Robert-Seilaniantz A."/>
            <person name="Bailey K."/>
            <person name="Holub E."/>
            <person name="Studholme D.J."/>
            <person name="Maclean D."/>
            <person name="Jones J.D."/>
        </authorList>
    </citation>
    <scope>NUCLEOTIDE SEQUENCE</scope>
</reference>
<gene>
    <name evidence="4" type="primary">AlNc14C95G5839</name>
    <name evidence="4" type="ORF">ALNC14_066210</name>
</gene>
<accession>F0WGW3</accession>
<dbReference type="GO" id="GO:0005886">
    <property type="term" value="C:plasma membrane"/>
    <property type="evidence" value="ECO:0007669"/>
    <property type="project" value="TreeGrafter"/>
</dbReference>
<keyword evidence="3" id="KW-0041">Annexin</keyword>
<dbReference type="GO" id="GO:0001786">
    <property type="term" value="F:phosphatidylserine binding"/>
    <property type="evidence" value="ECO:0007669"/>
    <property type="project" value="TreeGrafter"/>
</dbReference>
<proteinExistence type="inferred from homology"/>
<dbReference type="AlphaFoldDB" id="F0WGW3"/>
<dbReference type="SUPFAM" id="SSF47874">
    <property type="entry name" value="Annexin"/>
    <property type="match status" value="2"/>
</dbReference>
<dbReference type="GO" id="GO:0005509">
    <property type="term" value="F:calcium ion binding"/>
    <property type="evidence" value="ECO:0007669"/>
    <property type="project" value="InterPro"/>
</dbReference>
<sequence>MFHEIKAFKRSDMCDFLSPVTFVLEDPHKSYSSAFSRKFSSVLLIVLYFQFLKMELYPTASYNLFNRVKLHFSLSAKDKCKEIHKSCVGPGTNEKALIQVLGSQPPNERNLIALRYRKKYDQNLADLVEKETSGDFGYLLHLLTLPLPEAEAFVLHNAIHGFGTSEKLIFPIVLGRTNNELEILKQTYLDLYGKDLAATMESELSGEFRKVIVGTLQSPALEYRSSIHTAAKAEEDADRLYQAGQAKLLSKDEDTFFAIVLLSPVKHLENINVVYTQKYGNDIFTAIEKEFRFHRTTKKALIFHVGLLLKGAEAITDHIEHTMSGLKTNEKDLSCSIVRYQCRMPDIRVVYQQKYHKSLKDRISGDTSGDYQKLLLEIIQAPVDTNEFSAKYLPPLRLSLRILHLNSHPTSSKFVNTMIELYPRSIHDRYLKKICGSKGGIDAVCQEIKKACEGAGTNEKKLIELLGSKSLDDRSMIACRYKDMFKCDLHELIADETSGSFGFLLELMSYPLPQAEAFAIKKAISGFGTKEDMLIPILMGRTNDEISILRQVYHEMYQTDLAVALADDLSGGFEKIITMAIQGAVQQYDQNIHTLARAETDAKRLYEAGEGKWGTDEKSFIKIILTSPPEHLMKINEVYKSGKVSGRDAATQSDLVSAIESEFSGPESDALVFHVRSALNALDLICDHFHSSIAGFGTNEENLSCDVIRYQGAFSRIAQHYQLKYKVVLKDQILGETSNEYNDLLKRILDAPASHASGA</sequence>
<keyword evidence="2" id="KW-0677">Repeat</keyword>
<dbReference type="EMBL" id="FR824140">
    <property type="protein sequence ID" value="CCA20478.1"/>
    <property type="molecule type" value="Genomic_DNA"/>
</dbReference>
<dbReference type="PRINTS" id="PR00196">
    <property type="entry name" value="ANNEXIN"/>
</dbReference>
<protein>
    <submittedName>
        <fullName evidence="4">Annexin (Annexin) Family putative</fullName>
    </submittedName>
</protein>
<dbReference type="GO" id="GO:0005544">
    <property type="term" value="F:calcium-dependent phospholipid binding"/>
    <property type="evidence" value="ECO:0007669"/>
    <property type="project" value="InterPro"/>
</dbReference>
<dbReference type="PANTHER" id="PTHR10502:SF102">
    <property type="entry name" value="ANNEXIN B11"/>
    <property type="match status" value="1"/>
</dbReference>